<feature type="chain" id="PRO_5039612343" evidence="1">
    <location>
        <begin position="19"/>
        <end position="183"/>
    </location>
</feature>
<accession>A0A9D4BJF0</accession>
<keyword evidence="3" id="KW-1185">Reference proteome</keyword>
<feature type="signal peptide" evidence="1">
    <location>
        <begin position="1"/>
        <end position="18"/>
    </location>
</feature>
<gene>
    <name evidence="2" type="ORF">DPMN_084619</name>
</gene>
<dbReference type="AlphaFoldDB" id="A0A9D4BJF0"/>
<protein>
    <submittedName>
        <fullName evidence="2">Uncharacterized protein</fullName>
    </submittedName>
</protein>
<evidence type="ECO:0000313" key="3">
    <source>
        <dbReference type="Proteomes" id="UP000828390"/>
    </source>
</evidence>
<organism evidence="2 3">
    <name type="scientific">Dreissena polymorpha</name>
    <name type="common">Zebra mussel</name>
    <name type="synonym">Mytilus polymorpha</name>
    <dbReference type="NCBI Taxonomy" id="45954"/>
    <lineage>
        <taxon>Eukaryota</taxon>
        <taxon>Metazoa</taxon>
        <taxon>Spiralia</taxon>
        <taxon>Lophotrochozoa</taxon>
        <taxon>Mollusca</taxon>
        <taxon>Bivalvia</taxon>
        <taxon>Autobranchia</taxon>
        <taxon>Heteroconchia</taxon>
        <taxon>Euheterodonta</taxon>
        <taxon>Imparidentia</taxon>
        <taxon>Neoheterodontei</taxon>
        <taxon>Myida</taxon>
        <taxon>Dreissenoidea</taxon>
        <taxon>Dreissenidae</taxon>
        <taxon>Dreissena</taxon>
    </lineage>
</organism>
<evidence type="ECO:0000313" key="2">
    <source>
        <dbReference type="EMBL" id="KAH3697132.1"/>
    </source>
</evidence>
<keyword evidence="1" id="KW-0732">Signal</keyword>
<dbReference type="EMBL" id="JAIWYP010000016">
    <property type="protein sequence ID" value="KAH3697132.1"/>
    <property type="molecule type" value="Genomic_DNA"/>
</dbReference>
<name>A0A9D4BJF0_DREPO</name>
<evidence type="ECO:0000256" key="1">
    <source>
        <dbReference type="SAM" id="SignalP"/>
    </source>
</evidence>
<proteinExistence type="predicted"/>
<reference evidence="2" key="2">
    <citation type="submission" date="2020-11" db="EMBL/GenBank/DDBJ databases">
        <authorList>
            <person name="McCartney M.A."/>
            <person name="Auch B."/>
            <person name="Kono T."/>
            <person name="Mallez S."/>
            <person name="Becker A."/>
            <person name="Gohl D.M."/>
            <person name="Silverstein K.A.T."/>
            <person name="Koren S."/>
            <person name="Bechman K.B."/>
            <person name="Herman A."/>
            <person name="Abrahante J.E."/>
            <person name="Garbe J."/>
        </authorList>
    </citation>
    <scope>NUCLEOTIDE SEQUENCE</scope>
    <source>
        <strain evidence="2">Duluth1</strain>
        <tissue evidence="2">Whole animal</tissue>
    </source>
</reference>
<reference evidence="2" key="1">
    <citation type="journal article" date="2019" name="bioRxiv">
        <title>The Genome of the Zebra Mussel, Dreissena polymorpha: A Resource for Invasive Species Research.</title>
        <authorList>
            <person name="McCartney M.A."/>
            <person name="Auch B."/>
            <person name="Kono T."/>
            <person name="Mallez S."/>
            <person name="Zhang Y."/>
            <person name="Obille A."/>
            <person name="Becker A."/>
            <person name="Abrahante J.E."/>
            <person name="Garbe J."/>
            <person name="Badalamenti J.P."/>
            <person name="Herman A."/>
            <person name="Mangelson H."/>
            <person name="Liachko I."/>
            <person name="Sullivan S."/>
            <person name="Sone E.D."/>
            <person name="Koren S."/>
            <person name="Silverstein K.A.T."/>
            <person name="Beckman K.B."/>
            <person name="Gohl D.M."/>
        </authorList>
    </citation>
    <scope>NUCLEOTIDE SEQUENCE</scope>
    <source>
        <strain evidence="2">Duluth1</strain>
        <tissue evidence="2">Whole animal</tissue>
    </source>
</reference>
<sequence length="183" mass="21460">MAETGWWWVLEFIVDTTTQLILKIVPEPTMTKRAPYRGDNNFAHLRGTDGQTDRRTCRLVWYYWDGYKGGNCGDKRECTINNLTKFHKDWMKTVPSSVYTSDLINILTKFHKDWMKTINILTKFHKDWMKTYSMMIPETLEYVNIIGTNIVTKILEDRKINVTSRVLTMKNAPPPGGMFLNQL</sequence>
<comment type="caution">
    <text evidence="2">The sequence shown here is derived from an EMBL/GenBank/DDBJ whole genome shotgun (WGS) entry which is preliminary data.</text>
</comment>
<dbReference type="Proteomes" id="UP000828390">
    <property type="component" value="Unassembled WGS sequence"/>
</dbReference>